<accession>A0A7C3ESA3</accession>
<keyword evidence="1" id="KW-0092">Biotin</keyword>
<dbReference type="InterPro" id="IPR000089">
    <property type="entry name" value="Biotin_lipoyl"/>
</dbReference>
<evidence type="ECO:0000313" key="3">
    <source>
        <dbReference type="EMBL" id="HFK20120.1"/>
    </source>
</evidence>
<dbReference type="CDD" id="cd06850">
    <property type="entry name" value="biotinyl_domain"/>
    <property type="match status" value="1"/>
</dbReference>
<comment type="caution">
    <text evidence="3">The sequence shown here is derived from an EMBL/GenBank/DDBJ whole genome shotgun (WGS) entry which is preliminary data.</text>
</comment>
<dbReference type="InterPro" id="IPR050709">
    <property type="entry name" value="Biotin_Carboxyl_Carrier/Decarb"/>
</dbReference>
<reference evidence="3" key="1">
    <citation type="journal article" date="2020" name="mSystems">
        <title>Genome- and Community-Level Interaction Insights into Carbon Utilization and Element Cycling Functions of Hydrothermarchaeota in Hydrothermal Sediment.</title>
        <authorList>
            <person name="Zhou Z."/>
            <person name="Liu Y."/>
            <person name="Xu W."/>
            <person name="Pan J."/>
            <person name="Luo Z.H."/>
            <person name="Li M."/>
        </authorList>
    </citation>
    <scope>NUCLEOTIDE SEQUENCE [LARGE SCALE GENOMIC DNA]</scope>
    <source>
        <strain evidence="3">SpSt-468</strain>
    </source>
</reference>
<dbReference type="Pfam" id="PF00364">
    <property type="entry name" value="Biotin_lipoyl"/>
    <property type="match status" value="1"/>
</dbReference>
<dbReference type="FunFam" id="2.40.50.100:FF:000003">
    <property type="entry name" value="Acetyl-CoA carboxylase biotin carboxyl carrier protein"/>
    <property type="match status" value="1"/>
</dbReference>
<sequence>MNIGNVQYSVDVSERAYGLYDVKVNDEVFKISIADLMSPSLKSAAAGPGGAAGGAAAAGGGNINAAMPGTVMTVKVKAGDTVKVGDVVLTLETMKMENPIKSTKAGKVKEVKVAPGKFVNVGDTLVVIE</sequence>
<dbReference type="PANTHER" id="PTHR45266:SF3">
    <property type="entry name" value="OXALOACETATE DECARBOXYLASE ALPHA CHAIN"/>
    <property type="match status" value="1"/>
</dbReference>
<feature type="domain" description="Lipoyl-binding" evidence="2">
    <location>
        <begin position="60"/>
        <end position="129"/>
    </location>
</feature>
<evidence type="ECO:0000259" key="2">
    <source>
        <dbReference type="PROSITE" id="PS50968"/>
    </source>
</evidence>
<dbReference type="InterPro" id="IPR011053">
    <property type="entry name" value="Single_hybrid_motif"/>
</dbReference>
<dbReference type="SUPFAM" id="SSF51230">
    <property type="entry name" value="Single hybrid motif"/>
    <property type="match status" value="1"/>
</dbReference>
<gene>
    <name evidence="3" type="ORF">ENS19_02460</name>
</gene>
<dbReference type="EMBL" id="DSTX01000002">
    <property type="protein sequence ID" value="HFK20120.1"/>
    <property type="molecule type" value="Genomic_DNA"/>
</dbReference>
<dbReference type="AlphaFoldDB" id="A0A7C3ESA3"/>
<name>A0A7C3ESA3_9CREN</name>
<proteinExistence type="predicted"/>
<protein>
    <submittedName>
        <fullName evidence="3">Biotin/lipoyl-binding protein</fullName>
    </submittedName>
</protein>
<dbReference type="PANTHER" id="PTHR45266">
    <property type="entry name" value="OXALOACETATE DECARBOXYLASE ALPHA CHAIN"/>
    <property type="match status" value="1"/>
</dbReference>
<organism evidence="3">
    <name type="scientific">Candidatus Methanomethylicus mesodigestus</name>
    <dbReference type="NCBI Taxonomy" id="1867258"/>
    <lineage>
        <taxon>Archaea</taxon>
        <taxon>Thermoproteota</taxon>
        <taxon>Methanosuratincolia</taxon>
        <taxon>Candidatus Methanomethylicales</taxon>
        <taxon>Candidatus Methanomethylicaceae</taxon>
        <taxon>Candidatus Methanomethylicus</taxon>
    </lineage>
</organism>
<dbReference type="Gene3D" id="2.40.50.100">
    <property type="match status" value="1"/>
</dbReference>
<dbReference type="PROSITE" id="PS50968">
    <property type="entry name" value="BIOTINYL_LIPOYL"/>
    <property type="match status" value="1"/>
</dbReference>
<evidence type="ECO:0000256" key="1">
    <source>
        <dbReference type="ARBA" id="ARBA00023267"/>
    </source>
</evidence>